<evidence type="ECO:0000256" key="1">
    <source>
        <dbReference type="SAM" id="MobiDB-lite"/>
    </source>
</evidence>
<evidence type="ECO:0000313" key="3">
    <source>
        <dbReference type="EMBL" id="ARN23823.1"/>
    </source>
</evidence>
<accession>A0A1W6LHX5</accession>
<dbReference type="Proteomes" id="UP000193427">
    <property type="component" value="Chromosome"/>
</dbReference>
<feature type="region of interest" description="Disordered" evidence="1">
    <location>
        <begin position="93"/>
        <end position="113"/>
    </location>
</feature>
<organism evidence="3 4">
    <name type="scientific">Piscinibacter gummiphilus</name>
    <dbReference type="NCBI Taxonomy" id="946333"/>
    <lineage>
        <taxon>Bacteria</taxon>
        <taxon>Pseudomonadati</taxon>
        <taxon>Pseudomonadota</taxon>
        <taxon>Betaproteobacteria</taxon>
        <taxon>Burkholderiales</taxon>
        <taxon>Sphaerotilaceae</taxon>
        <taxon>Piscinibacter</taxon>
    </lineage>
</organism>
<keyword evidence="4" id="KW-1185">Reference proteome</keyword>
<evidence type="ECO:0008006" key="5">
    <source>
        <dbReference type="Google" id="ProtNLM"/>
    </source>
</evidence>
<keyword evidence="2" id="KW-0732">Signal</keyword>
<dbReference type="AlphaFoldDB" id="A0A1W6LHX5"/>
<dbReference type="PROSITE" id="PS51257">
    <property type="entry name" value="PROKAR_LIPOPROTEIN"/>
    <property type="match status" value="1"/>
</dbReference>
<proteinExistence type="predicted"/>
<dbReference type="STRING" id="946333.A4W93_10210"/>
<sequence>MRHSRRLASAILVLGLAGCVVAPYPYPAPYPGPTNYDRAFAAAAGAVRDQGFNVTVEDVSRGVVLGQAGNASVQAQVTRQPDGTVRVQFDAKAPQDPGLAERISRSYDRRMGR</sequence>
<evidence type="ECO:0000256" key="2">
    <source>
        <dbReference type="SAM" id="SignalP"/>
    </source>
</evidence>
<dbReference type="KEGG" id="rgu:A4W93_10210"/>
<name>A0A1W6LHX5_9BURK</name>
<gene>
    <name evidence="3" type="ORF">A4W93_10210</name>
</gene>
<feature type="chain" id="PRO_5030037145" description="Penicillin-binding protein activator LpoB" evidence="2">
    <location>
        <begin position="23"/>
        <end position="113"/>
    </location>
</feature>
<evidence type="ECO:0000313" key="4">
    <source>
        <dbReference type="Proteomes" id="UP000193427"/>
    </source>
</evidence>
<dbReference type="OrthoDB" id="8852572at2"/>
<protein>
    <recommendedName>
        <fullName evidence="5">Penicillin-binding protein activator LpoB</fullName>
    </recommendedName>
</protein>
<reference evidence="3 4" key="1">
    <citation type="submission" date="2016-04" db="EMBL/GenBank/DDBJ databases">
        <title>Complete genome sequence of natural rubber-degrading, novel Gram-negative bacterium, Rhizobacter gummiphilus strain NS21.</title>
        <authorList>
            <person name="Tabata M."/>
            <person name="Kasai D."/>
            <person name="Fukuda M."/>
        </authorList>
    </citation>
    <scope>NUCLEOTIDE SEQUENCE [LARGE SCALE GENOMIC DNA]</scope>
    <source>
        <strain evidence="3 4">NS21</strain>
    </source>
</reference>
<dbReference type="EMBL" id="CP015118">
    <property type="protein sequence ID" value="ARN23823.1"/>
    <property type="molecule type" value="Genomic_DNA"/>
</dbReference>
<feature type="compositionally biased region" description="Basic and acidic residues" evidence="1">
    <location>
        <begin position="102"/>
        <end position="113"/>
    </location>
</feature>
<feature type="signal peptide" evidence="2">
    <location>
        <begin position="1"/>
        <end position="22"/>
    </location>
</feature>